<sequence>MPSSKDAIPAGFSDLRPGIKGRKSARQKWLAAAKPRGRGNSVQTGGDGRVWPPKSSRQMKEEHLGLVGSMSWSDSPDSQRTCLQLIDPDDVAVLTSSKAYQVEQK</sequence>
<dbReference type="EMBL" id="CAJGYM010000036">
    <property type="protein sequence ID" value="CAD6193596.1"/>
    <property type="molecule type" value="Genomic_DNA"/>
</dbReference>
<evidence type="ECO:0000313" key="3">
    <source>
        <dbReference type="Proteomes" id="UP000835052"/>
    </source>
</evidence>
<dbReference type="Proteomes" id="UP000835052">
    <property type="component" value="Unassembled WGS sequence"/>
</dbReference>
<evidence type="ECO:0000256" key="1">
    <source>
        <dbReference type="SAM" id="MobiDB-lite"/>
    </source>
</evidence>
<dbReference type="AlphaFoldDB" id="A0A8S1HAD9"/>
<feature type="region of interest" description="Disordered" evidence="1">
    <location>
        <begin position="1"/>
        <end position="57"/>
    </location>
</feature>
<comment type="caution">
    <text evidence="2">The sequence shown here is derived from an EMBL/GenBank/DDBJ whole genome shotgun (WGS) entry which is preliminary data.</text>
</comment>
<keyword evidence="3" id="KW-1185">Reference proteome</keyword>
<evidence type="ECO:0000313" key="2">
    <source>
        <dbReference type="EMBL" id="CAD6193596.1"/>
    </source>
</evidence>
<reference evidence="2" key="1">
    <citation type="submission" date="2020-10" db="EMBL/GenBank/DDBJ databases">
        <authorList>
            <person name="Kikuchi T."/>
        </authorList>
    </citation>
    <scope>NUCLEOTIDE SEQUENCE</scope>
    <source>
        <strain evidence="2">NKZ352</strain>
    </source>
</reference>
<name>A0A8S1HAD9_9PELO</name>
<gene>
    <name evidence="2" type="ORF">CAUJ_LOCUS9515</name>
</gene>
<proteinExistence type="predicted"/>
<protein>
    <submittedName>
        <fullName evidence="2">Uncharacterized protein</fullName>
    </submittedName>
</protein>
<accession>A0A8S1HAD9</accession>
<organism evidence="2 3">
    <name type="scientific">Caenorhabditis auriculariae</name>
    <dbReference type="NCBI Taxonomy" id="2777116"/>
    <lineage>
        <taxon>Eukaryota</taxon>
        <taxon>Metazoa</taxon>
        <taxon>Ecdysozoa</taxon>
        <taxon>Nematoda</taxon>
        <taxon>Chromadorea</taxon>
        <taxon>Rhabditida</taxon>
        <taxon>Rhabditina</taxon>
        <taxon>Rhabditomorpha</taxon>
        <taxon>Rhabditoidea</taxon>
        <taxon>Rhabditidae</taxon>
        <taxon>Peloderinae</taxon>
        <taxon>Caenorhabditis</taxon>
    </lineage>
</organism>